<dbReference type="Proteomes" id="UP001204376">
    <property type="component" value="Unassembled WGS sequence"/>
</dbReference>
<sequence>MRTIAVLTDLSKNAEHATQFALHIAKKMKAKILLFQVSKEPVGRQLVLAGMPESYPDHEPSLAEYGNRMVRLATARTFADADVPEVSADPASTEIVDVMTTIMGMEEICLIVTAPGTAGDLAAYILSDECNRIIDWARVPVLLVPESTPLRYPEKIVFASQLHEEDINAVAELGSLMENFAAELMVAHLNTDPSDAGIRQKEDQLNRDLYKKLNCGGVYFRSIPDLGRKKSWDWLNANKRTELLAVMQQPREQMSKFFKRGQNESVTYHLTLPVMVLPKRP</sequence>
<organism evidence="2 3">
    <name type="scientific">Mucilaginibacter aquariorum</name>
    <dbReference type="NCBI Taxonomy" id="2967225"/>
    <lineage>
        <taxon>Bacteria</taxon>
        <taxon>Pseudomonadati</taxon>
        <taxon>Bacteroidota</taxon>
        <taxon>Sphingobacteriia</taxon>
        <taxon>Sphingobacteriales</taxon>
        <taxon>Sphingobacteriaceae</taxon>
        <taxon>Mucilaginibacter</taxon>
    </lineage>
</organism>
<evidence type="ECO:0000313" key="3">
    <source>
        <dbReference type="Proteomes" id="UP001204376"/>
    </source>
</evidence>
<dbReference type="Gene3D" id="3.40.50.12370">
    <property type="match status" value="1"/>
</dbReference>
<evidence type="ECO:0000259" key="1">
    <source>
        <dbReference type="Pfam" id="PF00582"/>
    </source>
</evidence>
<reference evidence="2 3" key="1">
    <citation type="submission" date="2022-07" db="EMBL/GenBank/DDBJ databases">
        <title>Mucilaginibacter sp. JC4.</title>
        <authorList>
            <person name="Le V."/>
            <person name="Ko S.-R."/>
            <person name="Ahn C.-Y."/>
            <person name="Oh H.-M."/>
        </authorList>
    </citation>
    <scope>NUCLEOTIDE SEQUENCE [LARGE SCALE GENOMIC DNA]</scope>
    <source>
        <strain evidence="2 3">JC4</strain>
    </source>
</reference>
<dbReference type="CDD" id="cd00293">
    <property type="entry name" value="USP-like"/>
    <property type="match status" value="1"/>
</dbReference>
<dbReference type="RefSeq" id="WP_256539398.1">
    <property type="nucleotide sequence ID" value="NZ_JANHOH010000002.1"/>
</dbReference>
<proteinExistence type="predicted"/>
<keyword evidence="3" id="KW-1185">Reference proteome</keyword>
<name>A0ABT1T4L2_9SPHI</name>
<comment type="caution">
    <text evidence="2">The sequence shown here is derived from an EMBL/GenBank/DDBJ whole genome shotgun (WGS) entry which is preliminary data.</text>
</comment>
<dbReference type="SUPFAM" id="SSF52402">
    <property type="entry name" value="Adenine nucleotide alpha hydrolases-like"/>
    <property type="match status" value="1"/>
</dbReference>
<protein>
    <submittedName>
        <fullName evidence="2">Universal stress protein</fullName>
    </submittedName>
</protein>
<dbReference type="EMBL" id="JANHOH010000002">
    <property type="protein sequence ID" value="MCQ6959211.1"/>
    <property type="molecule type" value="Genomic_DNA"/>
</dbReference>
<accession>A0ABT1T4L2</accession>
<evidence type="ECO:0000313" key="2">
    <source>
        <dbReference type="EMBL" id="MCQ6959211.1"/>
    </source>
</evidence>
<feature type="domain" description="UspA" evidence="1">
    <location>
        <begin position="1"/>
        <end position="145"/>
    </location>
</feature>
<gene>
    <name evidence="2" type="ORF">NPE20_14635</name>
</gene>
<dbReference type="InterPro" id="IPR006016">
    <property type="entry name" value="UspA"/>
</dbReference>
<dbReference type="Pfam" id="PF00582">
    <property type="entry name" value="Usp"/>
    <property type="match status" value="1"/>
</dbReference>